<dbReference type="InterPro" id="IPR017853">
    <property type="entry name" value="GH"/>
</dbReference>
<dbReference type="EC" id="3.2.1.51" evidence="2"/>
<comment type="caution">
    <text evidence="7">The sequence shown here is derived from an EMBL/GenBank/DDBJ whole genome shotgun (WGS) entry which is preliminary data.</text>
</comment>
<keyword evidence="4" id="KW-0378">Hydrolase</keyword>
<dbReference type="GO" id="GO:0006004">
    <property type="term" value="P:fucose metabolic process"/>
    <property type="evidence" value="ECO:0007669"/>
    <property type="project" value="TreeGrafter"/>
</dbReference>
<dbReference type="InterPro" id="IPR057739">
    <property type="entry name" value="Glyco_hydro_29_N"/>
</dbReference>
<organism evidence="7 8">
    <name type="scientific">Gallintestinimicrobium propionicum</name>
    <dbReference type="NCBI Taxonomy" id="2981770"/>
    <lineage>
        <taxon>Bacteria</taxon>
        <taxon>Bacillati</taxon>
        <taxon>Bacillota</taxon>
        <taxon>Clostridia</taxon>
        <taxon>Lachnospirales</taxon>
        <taxon>Lachnospiraceae</taxon>
        <taxon>Gallintestinimicrobium</taxon>
    </lineage>
</organism>
<proteinExistence type="inferred from homology"/>
<feature type="domain" description="Glycoside hydrolase family 29 N-terminal" evidence="6">
    <location>
        <begin position="6"/>
        <end position="304"/>
    </location>
</feature>
<evidence type="ECO:0000256" key="1">
    <source>
        <dbReference type="ARBA" id="ARBA00007951"/>
    </source>
</evidence>
<evidence type="ECO:0000259" key="6">
    <source>
        <dbReference type="Pfam" id="PF01120"/>
    </source>
</evidence>
<dbReference type="GO" id="GO:0016139">
    <property type="term" value="P:glycoside catabolic process"/>
    <property type="evidence" value="ECO:0007669"/>
    <property type="project" value="TreeGrafter"/>
</dbReference>
<dbReference type="RefSeq" id="WP_308728448.1">
    <property type="nucleotide sequence ID" value="NZ_JAJEQF010000025.1"/>
</dbReference>
<evidence type="ECO:0000256" key="5">
    <source>
        <dbReference type="ARBA" id="ARBA00023295"/>
    </source>
</evidence>
<evidence type="ECO:0000313" key="7">
    <source>
        <dbReference type="EMBL" id="MCC2168020.1"/>
    </source>
</evidence>
<dbReference type="InterPro" id="IPR000933">
    <property type="entry name" value="Glyco_hydro_29"/>
</dbReference>
<dbReference type="SUPFAM" id="SSF51445">
    <property type="entry name" value="(Trans)glycosidases"/>
    <property type="match status" value="1"/>
</dbReference>
<reference evidence="7 8" key="1">
    <citation type="submission" date="2021-10" db="EMBL/GenBank/DDBJ databases">
        <title>Anaerobic single-cell dispensing facilitates the cultivation of human gut bacteria.</title>
        <authorList>
            <person name="Afrizal A."/>
        </authorList>
    </citation>
    <scope>NUCLEOTIDE SEQUENCE [LARGE SCALE GENOMIC DNA]</scope>
    <source>
        <strain evidence="7 8">CLA-AA-H244</strain>
    </source>
</reference>
<sequence length="322" mass="36536">MTHLKDLQKKFINLRFGTFIHFNSATFQFHNNPDIIDWEYDHENGDLPRQFPFDEKDFNPTAPDYCKQWAKIAKSAGCQFAALTSKHHEGFDLWPSDYTDHCVRNATNKTDVVAAYLDAFRSEGIVAGLYFSVLDLTAQTGHRSCTTAQKEKIFGQVTELLTNYGEIPFLIVDGWNAPWGGPSYEMLPFEELDRLVKSLQPDCMLMNIGCQEGLSGTDVVFYENAAGQEVDHSFNGPGISCNKLTKTWFWRDEDPTTPVTNAEWALSKMKDYFPQNVNFMLNLSPSTTGLVDENLAQEFARIGKTFQMPAPLDALPEGWLKR</sequence>
<evidence type="ECO:0000256" key="3">
    <source>
        <dbReference type="ARBA" id="ARBA00022729"/>
    </source>
</evidence>
<comment type="similarity">
    <text evidence="1">Belongs to the glycosyl hydrolase 29 family.</text>
</comment>
<dbReference type="PANTHER" id="PTHR10030">
    <property type="entry name" value="ALPHA-L-FUCOSIDASE"/>
    <property type="match status" value="1"/>
</dbReference>
<keyword evidence="3" id="KW-0732">Signal</keyword>
<dbReference type="GO" id="GO:0004560">
    <property type="term" value="F:alpha-L-fucosidase activity"/>
    <property type="evidence" value="ECO:0007669"/>
    <property type="project" value="InterPro"/>
</dbReference>
<dbReference type="Gene3D" id="3.20.20.80">
    <property type="entry name" value="Glycosidases"/>
    <property type="match status" value="1"/>
</dbReference>
<evidence type="ECO:0000256" key="2">
    <source>
        <dbReference type="ARBA" id="ARBA00012662"/>
    </source>
</evidence>
<keyword evidence="8" id="KW-1185">Reference proteome</keyword>
<dbReference type="GO" id="GO:0005764">
    <property type="term" value="C:lysosome"/>
    <property type="evidence" value="ECO:0007669"/>
    <property type="project" value="TreeGrafter"/>
</dbReference>
<dbReference type="Pfam" id="PF01120">
    <property type="entry name" value="Alpha_L_fucos"/>
    <property type="match status" value="1"/>
</dbReference>
<dbReference type="SMART" id="SM00812">
    <property type="entry name" value="Alpha_L_fucos"/>
    <property type="match status" value="1"/>
</dbReference>
<dbReference type="Proteomes" id="UP001199355">
    <property type="component" value="Unassembled WGS sequence"/>
</dbReference>
<evidence type="ECO:0000313" key="8">
    <source>
        <dbReference type="Proteomes" id="UP001199355"/>
    </source>
</evidence>
<evidence type="ECO:0000256" key="4">
    <source>
        <dbReference type="ARBA" id="ARBA00022801"/>
    </source>
</evidence>
<gene>
    <name evidence="7" type="ORF">LKD45_09990</name>
</gene>
<protein>
    <recommendedName>
        <fullName evidence="2">alpha-L-fucosidase</fullName>
        <ecNumber evidence="2">3.2.1.51</ecNumber>
    </recommendedName>
</protein>
<dbReference type="PANTHER" id="PTHR10030:SF37">
    <property type="entry name" value="ALPHA-L-FUCOSIDASE-RELATED"/>
    <property type="match status" value="1"/>
</dbReference>
<dbReference type="EMBL" id="JAJEQF010000025">
    <property type="protein sequence ID" value="MCC2168020.1"/>
    <property type="molecule type" value="Genomic_DNA"/>
</dbReference>
<keyword evidence="5" id="KW-0326">Glycosidase</keyword>
<dbReference type="AlphaFoldDB" id="A0AAE3AYK2"/>
<name>A0AAE3AYK2_9FIRM</name>
<accession>A0AAE3AYK2</accession>